<dbReference type="InterPro" id="IPR044861">
    <property type="entry name" value="IPNS-like_FE2OG_OXY"/>
</dbReference>
<proteinExistence type="predicted"/>
<dbReference type="EMBL" id="UINC01021404">
    <property type="protein sequence ID" value="SVA88886.1"/>
    <property type="molecule type" value="Genomic_DNA"/>
</dbReference>
<dbReference type="AlphaFoldDB" id="A0A381ZHZ1"/>
<name>A0A381ZHZ1_9ZZZZ</name>
<dbReference type="InterPro" id="IPR026992">
    <property type="entry name" value="DIOX_N"/>
</dbReference>
<dbReference type="PROSITE" id="PS51471">
    <property type="entry name" value="FE2OG_OXY"/>
    <property type="match status" value="1"/>
</dbReference>
<dbReference type="InterPro" id="IPR050231">
    <property type="entry name" value="Iron_ascorbate_oxido_reductase"/>
</dbReference>
<organism evidence="2">
    <name type="scientific">marine metagenome</name>
    <dbReference type="NCBI Taxonomy" id="408172"/>
    <lineage>
        <taxon>unclassified sequences</taxon>
        <taxon>metagenomes</taxon>
        <taxon>ecological metagenomes</taxon>
    </lineage>
</organism>
<dbReference type="InterPro" id="IPR027443">
    <property type="entry name" value="IPNS-like_sf"/>
</dbReference>
<feature type="domain" description="Fe2OG dioxygenase" evidence="1">
    <location>
        <begin position="146"/>
        <end position="252"/>
    </location>
</feature>
<reference evidence="2" key="1">
    <citation type="submission" date="2018-05" db="EMBL/GenBank/DDBJ databases">
        <authorList>
            <person name="Lanie J.A."/>
            <person name="Ng W.-L."/>
            <person name="Kazmierczak K.M."/>
            <person name="Andrzejewski T.M."/>
            <person name="Davidsen T.M."/>
            <person name="Wayne K.J."/>
            <person name="Tettelin H."/>
            <person name="Glass J.I."/>
            <person name="Rusch D."/>
            <person name="Podicherti R."/>
            <person name="Tsui H.-C.T."/>
            <person name="Winkler M.E."/>
        </authorList>
    </citation>
    <scope>NUCLEOTIDE SEQUENCE</scope>
</reference>
<protein>
    <recommendedName>
        <fullName evidence="1">Fe2OG dioxygenase domain-containing protein</fullName>
    </recommendedName>
</protein>
<sequence length="279" mass="31724">MQVLSVNYRDTNASADFTSSLKETGFGVLTHHPISIELVNKVYKEWKSFFASDLKFNYQFDSVKQDGYFPLGSENAKGYKTKDLKEFYHIYPWGRFPNELSGATIDLYNKMVDVTSNLLEWIEANSPSEIRTKFHIPLKSMIIDSKTNLLRVIHYPPLDGTEQPDAVRAAAHEDINLITLLVAGTQAGLQVQDTSSKWHEVSCDPESLVINAGDMLHEVSGGYFPSTTHRVINPGDTIKNESRYSMPLFLHPRDDVVLSKHYTAREYLDERLFEIGLRS</sequence>
<evidence type="ECO:0000313" key="2">
    <source>
        <dbReference type="EMBL" id="SVA88886.1"/>
    </source>
</evidence>
<gene>
    <name evidence="2" type="ORF">METZ01_LOCUS141740</name>
</gene>
<dbReference type="PANTHER" id="PTHR47990">
    <property type="entry name" value="2-OXOGLUTARATE (2OG) AND FE(II)-DEPENDENT OXYGENASE SUPERFAMILY PROTEIN-RELATED"/>
    <property type="match status" value="1"/>
</dbReference>
<accession>A0A381ZHZ1</accession>
<dbReference type="SUPFAM" id="SSF51197">
    <property type="entry name" value="Clavaminate synthase-like"/>
    <property type="match status" value="1"/>
</dbReference>
<dbReference type="InterPro" id="IPR005123">
    <property type="entry name" value="Oxoglu/Fe-dep_dioxygenase_dom"/>
</dbReference>
<dbReference type="Gene3D" id="2.60.120.330">
    <property type="entry name" value="B-lactam Antibiotic, Isopenicillin N Synthase, Chain"/>
    <property type="match status" value="1"/>
</dbReference>
<dbReference type="Pfam" id="PF03171">
    <property type="entry name" value="2OG-FeII_Oxy"/>
    <property type="match status" value="1"/>
</dbReference>
<dbReference type="Pfam" id="PF14226">
    <property type="entry name" value="DIOX_N"/>
    <property type="match status" value="1"/>
</dbReference>
<evidence type="ECO:0000259" key="1">
    <source>
        <dbReference type="PROSITE" id="PS51471"/>
    </source>
</evidence>